<dbReference type="SUPFAM" id="SSF53098">
    <property type="entry name" value="Ribonuclease H-like"/>
    <property type="match status" value="1"/>
</dbReference>
<dbReference type="InterPro" id="IPR050900">
    <property type="entry name" value="Transposase_IS3/IS150/IS904"/>
</dbReference>
<name>A0A1G9SAG9_9FIRM</name>
<dbReference type="InterPro" id="IPR012337">
    <property type="entry name" value="RNaseH-like_sf"/>
</dbReference>
<feature type="compositionally biased region" description="Basic residues" evidence="1">
    <location>
        <begin position="298"/>
        <end position="310"/>
    </location>
</feature>
<dbReference type="SUPFAM" id="SSF46689">
    <property type="entry name" value="Homeodomain-like"/>
    <property type="match status" value="1"/>
</dbReference>
<dbReference type="Gene3D" id="3.30.420.10">
    <property type="entry name" value="Ribonuclease H-like superfamily/Ribonuclease H"/>
    <property type="match status" value="1"/>
</dbReference>
<dbReference type="AlphaFoldDB" id="A0A1G9SAG9"/>
<reference evidence="3 4" key="1">
    <citation type="submission" date="2016-10" db="EMBL/GenBank/DDBJ databases">
        <authorList>
            <person name="de Groot N.N."/>
        </authorList>
    </citation>
    <scope>NUCLEOTIDE SEQUENCE [LARGE SCALE GENOMIC DNA]</scope>
    <source>
        <strain evidence="3 4">SLAS-1</strain>
    </source>
</reference>
<organism evidence="3 4">
    <name type="scientific">Halarsenatibacter silvermanii</name>
    <dbReference type="NCBI Taxonomy" id="321763"/>
    <lineage>
        <taxon>Bacteria</taxon>
        <taxon>Bacillati</taxon>
        <taxon>Bacillota</taxon>
        <taxon>Clostridia</taxon>
        <taxon>Halanaerobiales</taxon>
        <taxon>Halarsenatibacteraceae</taxon>
        <taxon>Halarsenatibacter</taxon>
    </lineage>
</organism>
<dbReference type="Gene3D" id="1.10.10.10">
    <property type="entry name" value="Winged helix-like DNA-binding domain superfamily/Winged helix DNA-binding domain"/>
    <property type="match status" value="1"/>
</dbReference>
<feature type="domain" description="Integrase catalytic" evidence="2">
    <location>
        <begin position="121"/>
        <end position="289"/>
    </location>
</feature>
<dbReference type="Proteomes" id="UP000199476">
    <property type="component" value="Unassembled WGS sequence"/>
</dbReference>
<dbReference type="InterPro" id="IPR001584">
    <property type="entry name" value="Integrase_cat-core"/>
</dbReference>
<dbReference type="Pfam" id="PF13565">
    <property type="entry name" value="HTH_32"/>
    <property type="match status" value="1"/>
</dbReference>
<keyword evidence="4" id="KW-1185">Reference proteome</keyword>
<gene>
    <name evidence="3" type="ORF">SAMN04488692_12716</name>
</gene>
<dbReference type="PANTHER" id="PTHR46889">
    <property type="entry name" value="TRANSPOSASE INSF FOR INSERTION SEQUENCE IS3B-RELATED"/>
    <property type="match status" value="1"/>
</dbReference>
<dbReference type="STRING" id="321763.SAMN04488692_12716"/>
<evidence type="ECO:0000259" key="2">
    <source>
        <dbReference type="PROSITE" id="PS50994"/>
    </source>
</evidence>
<dbReference type="Pfam" id="PF13333">
    <property type="entry name" value="rve_2"/>
    <property type="match status" value="1"/>
</dbReference>
<dbReference type="PROSITE" id="PS50994">
    <property type="entry name" value="INTEGRASE"/>
    <property type="match status" value="1"/>
</dbReference>
<protein>
    <submittedName>
        <fullName evidence="3">Transposase InsO and inactivated derivatives</fullName>
    </submittedName>
</protein>
<dbReference type="InterPro" id="IPR009057">
    <property type="entry name" value="Homeodomain-like_sf"/>
</dbReference>
<dbReference type="InterPro" id="IPR036388">
    <property type="entry name" value="WH-like_DNA-bd_sf"/>
</dbReference>
<dbReference type="EMBL" id="FNGO01000027">
    <property type="protein sequence ID" value="SDM32350.1"/>
    <property type="molecule type" value="Genomic_DNA"/>
</dbReference>
<evidence type="ECO:0000313" key="3">
    <source>
        <dbReference type="EMBL" id="SDM32350.1"/>
    </source>
</evidence>
<sequence>MDIVEESELSKKKVCEILKLNRSRYYRWKRRYEEHGFAGLKDKKPTPNGPVYALLDEEKEAIIEYALDNPDTRHRKLAYELQNEDIVHVSPSSVYRVLKAEGLIKERTEPQQDTSADGKIEVEDPNNMWHLDITYIPIKNIHAYQITVLDGCSRLAVHSELSRTMQADDIKRVMSKALFKQDLFEVDEADRPVLVTDNGSQILSHSFQDFLKEWDIKHIRTAVRHPESNGKIEVFHKTIKYENIYVQKRYENFYEAQEDLDEFIEKYNNERLHQGIDFVTPQEKHTGKAEKIINEREKRHKKAIKRRKRLNREAKAQAA</sequence>
<feature type="region of interest" description="Disordered" evidence="1">
    <location>
        <begin position="295"/>
        <end position="319"/>
    </location>
</feature>
<dbReference type="GO" id="GO:0003676">
    <property type="term" value="F:nucleic acid binding"/>
    <property type="evidence" value="ECO:0007669"/>
    <property type="project" value="InterPro"/>
</dbReference>
<proteinExistence type="predicted"/>
<dbReference type="NCBIfam" id="NF033516">
    <property type="entry name" value="transpos_IS3"/>
    <property type="match status" value="1"/>
</dbReference>
<dbReference type="InterPro" id="IPR048020">
    <property type="entry name" value="Transpos_IS3"/>
</dbReference>
<evidence type="ECO:0000256" key="1">
    <source>
        <dbReference type="SAM" id="MobiDB-lite"/>
    </source>
</evidence>
<dbReference type="Pfam" id="PF00665">
    <property type="entry name" value="rve"/>
    <property type="match status" value="1"/>
</dbReference>
<dbReference type="GO" id="GO:0015074">
    <property type="term" value="P:DNA integration"/>
    <property type="evidence" value="ECO:0007669"/>
    <property type="project" value="InterPro"/>
</dbReference>
<dbReference type="InterPro" id="IPR036397">
    <property type="entry name" value="RNaseH_sf"/>
</dbReference>
<accession>A0A1G9SAG9</accession>
<evidence type="ECO:0000313" key="4">
    <source>
        <dbReference type="Proteomes" id="UP000199476"/>
    </source>
</evidence>
<dbReference type="OrthoDB" id="9775203at2"/>
<dbReference type="PANTHER" id="PTHR46889:SF4">
    <property type="entry name" value="TRANSPOSASE INSO FOR INSERTION SEQUENCE ELEMENT IS911B-RELATED"/>
    <property type="match status" value="1"/>
</dbReference>